<evidence type="ECO:0000313" key="7">
    <source>
        <dbReference type="EMBL" id="MFD2549498.1"/>
    </source>
</evidence>
<dbReference type="CDD" id="cd06171">
    <property type="entry name" value="Sigma70_r4"/>
    <property type="match status" value="1"/>
</dbReference>
<dbReference type="InterPro" id="IPR036388">
    <property type="entry name" value="WH-like_DNA-bd_sf"/>
</dbReference>
<comment type="similarity">
    <text evidence="1">Belongs to the sigma-70 factor family. ECF subfamily.</text>
</comment>
<dbReference type="RefSeq" id="WP_380905815.1">
    <property type="nucleotide sequence ID" value="NZ_JBHUEG010000012.1"/>
</dbReference>
<evidence type="ECO:0000256" key="1">
    <source>
        <dbReference type="ARBA" id="ARBA00010641"/>
    </source>
</evidence>
<evidence type="ECO:0000256" key="3">
    <source>
        <dbReference type="ARBA" id="ARBA00023082"/>
    </source>
</evidence>
<dbReference type="Pfam" id="PF04542">
    <property type="entry name" value="Sigma70_r2"/>
    <property type="match status" value="1"/>
</dbReference>
<dbReference type="InterPro" id="IPR013324">
    <property type="entry name" value="RNA_pol_sigma_r3/r4-like"/>
</dbReference>
<dbReference type="InterPro" id="IPR014284">
    <property type="entry name" value="RNA_pol_sigma-70_dom"/>
</dbReference>
<dbReference type="PANTHER" id="PTHR43133">
    <property type="entry name" value="RNA POLYMERASE ECF-TYPE SIGMA FACTO"/>
    <property type="match status" value="1"/>
</dbReference>
<dbReference type="Gene3D" id="1.10.1740.10">
    <property type="match status" value="1"/>
</dbReference>
<dbReference type="InterPro" id="IPR039425">
    <property type="entry name" value="RNA_pol_sigma-70-like"/>
</dbReference>
<keyword evidence="3" id="KW-0731">Sigma factor</keyword>
<dbReference type="InterPro" id="IPR013249">
    <property type="entry name" value="RNA_pol_sigma70_r4_t2"/>
</dbReference>
<dbReference type="SUPFAM" id="SSF88659">
    <property type="entry name" value="Sigma3 and sigma4 domains of RNA polymerase sigma factors"/>
    <property type="match status" value="1"/>
</dbReference>
<evidence type="ECO:0000259" key="5">
    <source>
        <dbReference type="Pfam" id="PF04542"/>
    </source>
</evidence>
<proteinExistence type="inferred from homology"/>
<sequence>MDLAGFTITVTAFEQLQSGDEQAFESVYHAYHPLIFANVNRLCNDTELSIEIVQETFVQLFLHKGKLGEPEALYPFLYTVSKRLAISAFRRSVVRIKYEQYLKHTFKEESQESESLIFKNDLSIKLQELINELPDQQRKVFKMNKLDDMSYKEIADLMGVSPHTVRNQIASATRIIRLKVDKLLFLLLFLKFFQ</sequence>
<dbReference type="Proteomes" id="UP001597545">
    <property type="component" value="Unassembled WGS sequence"/>
</dbReference>
<name>A0ABW5KMJ8_9SPHI</name>
<dbReference type="SUPFAM" id="SSF88946">
    <property type="entry name" value="Sigma2 domain of RNA polymerase sigma factors"/>
    <property type="match status" value="1"/>
</dbReference>
<evidence type="ECO:0000313" key="8">
    <source>
        <dbReference type="Proteomes" id="UP001597545"/>
    </source>
</evidence>
<feature type="domain" description="RNA polymerase sigma factor 70 region 4 type 2" evidence="6">
    <location>
        <begin position="125"/>
        <end position="170"/>
    </location>
</feature>
<evidence type="ECO:0000256" key="4">
    <source>
        <dbReference type="ARBA" id="ARBA00023163"/>
    </source>
</evidence>
<keyword evidence="4" id="KW-0804">Transcription</keyword>
<comment type="caution">
    <text evidence="7">The sequence shown here is derived from an EMBL/GenBank/DDBJ whole genome shotgun (WGS) entry which is preliminary data.</text>
</comment>
<protein>
    <submittedName>
        <fullName evidence="7">RNA polymerase sigma factor</fullName>
    </submittedName>
</protein>
<dbReference type="EMBL" id="JBHULR010000015">
    <property type="protein sequence ID" value="MFD2549498.1"/>
    <property type="molecule type" value="Genomic_DNA"/>
</dbReference>
<accession>A0ABW5KMJ8</accession>
<organism evidence="7 8">
    <name type="scientific">Sphingobacterium suaedae</name>
    <dbReference type="NCBI Taxonomy" id="1686402"/>
    <lineage>
        <taxon>Bacteria</taxon>
        <taxon>Pseudomonadati</taxon>
        <taxon>Bacteroidota</taxon>
        <taxon>Sphingobacteriia</taxon>
        <taxon>Sphingobacteriales</taxon>
        <taxon>Sphingobacteriaceae</taxon>
        <taxon>Sphingobacterium</taxon>
    </lineage>
</organism>
<dbReference type="InterPro" id="IPR013325">
    <property type="entry name" value="RNA_pol_sigma_r2"/>
</dbReference>
<dbReference type="Gene3D" id="1.10.10.10">
    <property type="entry name" value="Winged helix-like DNA-binding domain superfamily/Winged helix DNA-binding domain"/>
    <property type="match status" value="1"/>
</dbReference>
<keyword evidence="2" id="KW-0805">Transcription regulation</keyword>
<dbReference type="InterPro" id="IPR007627">
    <property type="entry name" value="RNA_pol_sigma70_r2"/>
</dbReference>
<feature type="domain" description="RNA polymerase sigma-70 region 2" evidence="5">
    <location>
        <begin position="28"/>
        <end position="91"/>
    </location>
</feature>
<dbReference type="NCBIfam" id="TIGR02937">
    <property type="entry name" value="sigma70-ECF"/>
    <property type="match status" value="1"/>
</dbReference>
<evidence type="ECO:0000256" key="2">
    <source>
        <dbReference type="ARBA" id="ARBA00023015"/>
    </source>
</evidence>
<keyword evidence="8" id="KW-1185">Reference proteome</keyword>
<evidence type="ECO:0000259" key="6">
    <source>
        <dbReference type="Pfam" id="PF08281"/>
    </source>
</evidence>
<gene>
    <name evidence="7" type="ORF">ACFSR5_17750</name>
</gene>
<dbReference type="Pfam" id="PF08281">
    <property type="entry name" value="Sigma70_r4_2"/>
    <property type="match status" value="1"/>
</dbReference>
<reference evidence="8" key="1">
    <citation type="journal article" date="2019" name="Int. J. Syst. Evol. Microbiol.">
        <title>The Global Catalogue of Microorganisms (GCM) 10K type strain sequencing project: providing services to taxonomists for standard genome sequencing and annotation.</title>
        <authorList>
            <consortium name="The Broad Institute Genomics Platform"/>
            <consortium name="The Broad Institute Genome Sequencing Center for Infectious Disease"/>
            <person name="Wu L."/>
            <person name="Ma J."/>
        </authorList>
    </citation>
    <scope>NUCLEOTIDE SEQUENCE [LARGE SCALE GENOMIC DNA]</scope>
    <source>
        <strain evidence="8">KCTC 42662</strain>
    </source>
</reference>
<dbReference type="PANTHER" id="PTHR43133:SF46">
    <property type="entry name" value="RNA POLYMERASE SIGMA-70 FACTOR ECF SUBFAMILY"/>
    <property type="match status" value="1"/>
</dbReference>